<proteinExistence type="predicted"/>
<dbReference type="PANTHER" id="PTHR42941">
    <property type="entry name" value="SLL1037 PROTEIN"/>
    <property type="match status" value="1"/>
</dbReference>
<gene>
    <name evidence="2" type="ORF">MBHS_00295</name>
</gene>
<sequence length="353" mass="39522">MPVTNFLSMSMPIKYLPLLFLCFFLTACNETKEEAQAKPVEKTAPAVIEKETEPEKTVIPAILGLVTGSSSGTYIKFGDDIARVATQADIKILVKESGGSLDNVRRINSSENAALGIVQSDVLGYLSRHPQHALRKFVAPLRLILPLYNEEVHLFARKNIRDMTDLQGKQVITGGKGSGTFLTAHNLLALLDITPAETLDLPPTKALMAVLRNEADAMFYVAGKPVDLFKRLNKLQQDPELAPLLKETHFVALDNPVFFKEYSKAKLTPKDYPWLQKTINTIAVKALLVGYNFSSRKDAYYAARCDQLAQLTQVLHGKLTELRRKGHPKWREVKNTARYGKWRRNQCTDKAVK</sequence>
<keyword evidence="3" id="KW-1185">Reference proteome</keyword>
<dbReference type="Gene3D" id="3.40.190.10">
    <property type="entry name" value="Periplasmic binding protein-like II"/>
    <property type="match status" value="2"/>
</dbReference>
<keyword evidence="1" id="KW-0732">Signal</keyword>
<reference evidence="2 3" key="1">
    <citation type="submission" date="2016-10" db="EMBL/GenBank/DDBJ databases">
        <authorList>
            <person name="de Groot N.N."/>
        </authorList>
    </citation>
    <scope>NUCLEOTIDE SEQUENCE [LARGE SCALE GENOMIC DNA]</scope>
    <source>
        <strain evidence="2">MBHS1</strain>
    </source>
</reference>
<dbReference type="OrthoDB" id="9776669at2"/>
<protein>
    <recommendedName>
        <fullName evidence="4">NMT1/THI5 like protein</fullName>
    </recommendedName>
</protein>
<evidence type="ECO:0000256" key="1">
    <source>
        <dbReference type="SAM" id="SignalP"/>
    </source>
</evidence>
<evidence type="ECO:0000313" key="3">
    <source>
        <dbReference type="Proteomes" id="UP000236724"/>
    </source>
</evidence>
<dbReference type="InterPro" id="IPR011852">
    <property type="entry name" value="TRAP_TAXI"/>
</dbReference>
<dbReference type="Proteomes" id="UP000236724">
    <property type="component" value="Unassembled WGS sequence"/>
</dbReference>
<dbReference type="AlphaFoldDB" id="A0A1H6F594"/>
<organism evidence="2 3">
    <name type="scientific">Candidatus Venteria ishoeyi</name>
    <dbReference type="NCBI Taxonomy" id="1899563"/>
    <lineage>
        <taxon>Bacteria</taxon>
        <taxon>Pseudomonadati</taxon>
        <taxon>Pseudomonadota</taxon>
        <taxon>Gammaproteobacteria</taxon>
        <taxon>Thiotrichales</taxon>
        <taxon>Thiotrichaceae</taxon>
        <taxon>Venteria</taxon>
    </lineage>
</organism>
<evidence type="ECO:0000313" key="2">
    <source>
        <dbReference type="EMBL" id="SEH04449.1"/>
    </source>
</evidence>
<dbReference type="EMBL" id="FMSV02000052">
    <property type="protein sequence ID" value="SEH04449.1"/>
    <property type="molecule type" value="Genomic_DNA"/>
</dbReference>
<dbReference type="Pfam" id="PF16868">
    <property type="entry name" value="NMT1_3"/>
    <property type="match status" value="1"/>
</dbReference>
<evidence type="ECO:0008006" key="4">
    <source>
        <dbReference type="Google" id="ProtNLM"/>
    </source>
</evidence>
<dbReference type="PANTHER" id="PTHR42941:SF1">
    <property type="entry name" value="SLL1037 PROTEIN"/>
    <property type="match status" value="1"/>
</dbReference>
<dbReference type="SUPFAM" id="SSF53850">
    <property type="entry name" value="Periplasmic binding protein-like II"/>
    <property type="match status" value="1"/>
</dbReference>
<name>A0A1H6F594_9GAMM</name>
<accession>A0A1H6F594</accession>
<feature type="chain" id="PRO_5014848026" description="NMT1/THI5 like protein" evidence="1">
    <location>
        <begin position="28"/>
        <end position="353"/>
    </location>
</feature>
<dbReference type="NCBIfam" id="TIGR02122">
    <property type="entry name" value="TRAP_TAXI"/>
    <property type="match status" value="1"/>
</dbReference>
<dbReference type="RefSeq" id="WP_103918518.1">
    <property type="nucleotide sequence ID" value="NZ_FMSV02000052.1"/>
</dbReference>
<feature type="signal peptide" evidence="1">
    <location>
        <begin position="1"/>
        <end position="27"/>
    </location>
</feature>